<keyword evidence="3" id="KW-1185">Reference proteome</keyword>
<dbReference type="GO" id="GO:0016747">
    <property type="term" value="F:acyltransferase activity, transferring groups other than amino-acyl groups"/>
    <property type="evidence" value="ECO:0007669"/>
    <property type="project" value="InterPro"/>
</dbReference>
<dbReference type="InterPro" id="IPR041496">
    <property type="entry name" value="YitH/HolE_GNAT"/>
</dbReference>
<dbReference type="PROSITE" id="PS51186">
    <property type="entry name" value="GNAT"/>
    <property type="match status" value="1"/>
</dbReference>
<dbReference type="InterPro" id="IPR016181">
    <property type="entry name" value="Acyl_CoA_acyltransferase"/>
</dbReference>
<dbReference type="PANTHER" id="PTHR47237:SF1">
    <property type="entry name" value="SLL0310 PROTEIN"/>
    <property type="match status" value="1"/>
</dbReference>
<dbReference type="Pfam" id="PF18014">
    <property type="entry name" value="Acetyltransf_18"/>
    <property type="match status" value="1"/>
</dbReference>
<proteinExistence type="predicted"/>
<accession>A0A2T3YZH2</accession>
<dbReference type="Pfam" id="PF00583">
    <property type="entry name" value="Acetyltransf_1"/>
    <property type="match status" value="1"/>
</dbReference>
<dbReference type="AlphaFoldDB" id="A0A2T3YZH2"/>
<dbReference type="SUPFAM" id="SSF55729">
    <property type="entry name" value="Acyl-CoA N-acyltransferases (Nat)"/>
    <property type="match status" value="1"/>
</dbReference>
<dbReference type="Proteomes" id="UP000240493">
    <property type="component" value="Unassembled WGS sequence"/>
</dbReference>
<dbReference type="InterPro" id="IPR052729">
    <property type="entry name" value="Acyl/Acetyltrans_Enzymes"/>
</dbReference>
<dbReference type="InterPro" id="IPR000182">
    <property type="entry name" value="GNAT_dom"/>
</dbReference>
<dbReference type="OrthoDB" id="5771378at2759"/>
<dbReference type="CDD" id="cd04301">
    <property type="entry name" value="NAT_SF"/>
    <property type="match status" value="1"/>
</dbReference>
<reference evidence="2 3" key="1">
    <citation type="submission" date="2016-07" db="EMBL/GenBank/DDBJ databases">
        <title>Multiple horizontal gene transfer events from other fungi enriched the ability of initially mycotrophic Trichoderma (Ascomycota) to feed on dead plant biomass.</title>
        <authorList>
            <consortium name="DOE Joint Genome Institute"/>
            <person name="Aerts A."/>
            <person name="Atanasova L."/>
            <person name="Chenthamara K."/>
            <person name="Zhang J."/>
            <person name="Grujic M."/>
            <person name="Henrissat B."/>
            <person name="Kuo A."/>
            <person name="Salamov A."/>
            <person name="Lipzen A."/>
            <person name="Labutti K."/>
            <person name="Barry K."/>
            <person name="Miao Y."/>
            <person name="Rahimi M.J."/>
            <person name="Shen Q."/>
            <person name="Grigoriev I.V."/>
            <person name="Kubicek C.P."/>
            <person name="Druzhinina I.S."/>
        </authorList>
    </citation>
    <scope>NUCLEOTIDE SEQUENCE [LARGE SCALE GENOMIC DNA]</scope>
    <source>
        <strain evidence="2 3">CBS 433.97</strain>
    </source>
</reference>
<gene>
    <name evidence="2" type="ORF">M441DRAFT_198810</name>
</gene>
<dbReference type="STRING" id="1042311.A0A2T3YZH2"/>
<feature type="domain" description="N-acetyltransferase" evidence="1">
    <location>
        <begin position="10"/>
        <end position="150"/>
    </location>
</feature>
<dbReference type="PANTHER" id="PTHR47237">
    <property type="entry name" value="SLL0310 PROTEIN"/>
    <property type="match status" value="1"/>
</dbReference>
<dbReference type="Gene3D" id="3.40.630.90">
    <property type="match status" value="1"/>
</dbReference>
<evidence type="ECO:0000259" key="1">
    <source>
        <dbReference type="PROSITE" id="PS51186"/>
    </source>
</evidence>
<evidence type="ECO:0000313" key="3">
    <source>
        <dbReference type="Proteomes" id="UP000240493"/>
    </source>
</evidence>
<name>A0A2T3YZH2_TRIA4</name>
<evidence type="ECO:0000313" key="2">
    <source>
        <dbReference type="EMBL" id="PTB37972.1"/>
    </source>
</evidence>
<sequence length="319" mass="35472">MPVPDFTSSVAVRPSASLSEVTSFFCNQIRDLGWNRDELDAQTHFTVAQNGQDWLILIPAGANEPIGMVIGFKFPNRTGWVGFFIVDKQHQGRGWGGMLFKAMLDTYNEIGIRVVGLDAVKEQVKTYERRGFVEAAKIRIMTRVPEQELETKYGAVQLNNGYKAVDIKEVDADTIADLDRMHTGLDRGVLWAKALFSRPDAFGFAIISTTTEELSGFILVRRCEHGYRFGPLLADSNSHASALLQLAMSHAAVSKSSGSLVAEVFGPNENSVDVFSRLGWQWTEMDYHRMWLNGRVPVEQQQGGRGQKGMFAIFDASEG</sequence>
<dbReference type="EMBL" id="KZ679266">
    <property type="protein sequence ID" value="PTB37972.1"/>
    <property type="molecule type" value="Genomic_DNA"/>
</dbReference>
<organism evidence="2 3">
    <name type="scientific">Trichoderma asperellum (strain ATCC 204424 / CBS 433.97 / NBRC 101777)</name>
    <dbReference type="NCBI Taxonomy" id="1042311"/>
    <lineage>
        <taxon>Eukaryota</taxon>
        <taxon>Fungi</taxon>
        <taxon>Dikarya</taxon>
        <taxon>Ascomycota</taxon>
        <taxon>Pezizomycotina</taxon>
        <taxon>Sordariomycetes</taxon>
        <taxon>Hypocreomycetidae</taxon>
        <taxon>Hypocreales</taxon>
        <taxon>Hypocreaceae</taxon>
        <taxon>Trichoderma</taxon>
    </lineage>
</organism>
<protein>
    <recommendedName>
        <fullName evidence="1">N-acetyltransferase domain-containing protein</fullName>
    </recommendedName>
</protein>
<dbReference type="Gene3D" id="3.40.630.30">
    <property type="match status" value="1"/>
</dbReference>